<sequence length="50" mass="5704">MGRKEVTNTERKRGGRGIRFISDMGFAMEEIFCNGARLFASSIIWCLLFS</sequence>
<dbReference type="Proteomes" id="UP000663845">
    <property type="component" value="Unassembled WGS sequence"/>
</dbReference>
<dbReference type="EMBL" id="CAJNOG010005483">
    <property type="protein sequence ID" value="CAF1551508.1"/>
    <property type="molecule type" value="Genomic_DNA"/>
</dbReference>
<comment type="caution">
    <text evidence="1">The sequence shown here is derived from an EMBL/GenBank/DDBJ whole genome shotgun (WGS) entry which is preliminary data.</text>
</comment>
<organism evidence="1 2">
    <name type="scientific">Adineta steineri</name>
    <dbReference type="NCBI Taxonomy" id="433720"/>
    <lineage>
        <taxon>Eukaryota</taxon>
        <taxon>Metazoa</taxon>
        <taxon>Spiralia</taxon>
        <taxon>Gnathifera</taxon>
        <taxon>Rotifera</taxon>
        <taxon>Eurotatoria</taxon>
        <taxon>Bdelloidea</taxon>
        <taxon>Adinetida</taxon>
        <taxon>Adinetidae</taxon>
        <taxon>Adineta</taxon>
    </lineage>
</organism>
<feature type="non-terminal residue" evidence="1">
    <location>
        <position position="50"/>
    </location>
</feature>
<gene>
    <name evidence="1" type="ORF">JYZ213_LOCUS46332</name>
</gene>
<evidence type="ECO:0000313" key="1">
    <source>
        <dbReference type="EMBL" id="CAF1551508.1"/>
    </source>
</evidence>
<dbReference type="AlphaFoldDB" id="A0A815WYF8"/>
<accession>A0A815WYF8</accession>
<protein>
    <submittedName>
        <fullName evidence="1">Uncharacterized protein</fullName>
    </submittedName>
</protein>
<evidence type="ECO:0000313" key="2">
    <source>
        <dbReference type="Proteomes" id="UP000663845"/>
    </source>
</evidence>
<name>A0A815WYF8_9BILA</name>
<proteinExistence type="predicted"/>
<reference evidence="1" key="1">
    <citation type="submission" date="2021-02" db="EMBL/GenBank/DDBJ databases">
        <authorList>
            <person name="Nowell W R."/>
        </authorList>
    </citation>
    <scope>NUCLEOTIDE SEQUENCE</scope>
</reference>